<evidence type="ECO:0000313" key="10">
    <source>
        <dbReference type="EMBL" id="EKC39069.1"/>
    </source>
</evidence>
<name>K1R6E4_MAGGI</name>
<dbReference type="InterPro" id="IPR002110">
    <property type="entry name" value="Ankyrin_rpt"/>
</dbReference>
<dbReference type="SMART" id="SM00248">
    <property type="entry name" value="ANK"/>
    <property type="match status" value="7"/>
</dbReference>
<dbReference type="GO" id="GO:0047499">
    <property type="term" value="F:calcium-independent phospholipase A2 activity"/>
    <property type="evidence" value="ECO:0007669"/>
    <property type="project" value="InterPro"/>
</dbReference>
<dbReference type="Gene3D" id="3.40.1090.10">
    <property type="entry name" value="Cytosolic phospholipase A2 catalytic domain"/>
    <property type="match status" value="1"/>
</dbReference>
<dbReference type="FunCoup" id="K1R6E4">
    <property type="interactions" value="990"/>
</dbReference>
<dbReference type="InterPro" id="IPR016035">
    <property type="entry name" value="Acyl_Trfase/lysoPLipase"/>
</dbReference>
<dbReference type="PROSITE" id="PS51635">
    <property type="entry name" value="PNPLA"/>
    <property type="match status" value="1"/>
</dbReference>
<dbReference type="CDD" id="cd07212">
    <property type="entry name" value="Pat_PNPLA9"/>
    <property type="match status" value="1"/>
</dbReference>
<dbReference type="AlphaFoldDB" id="K1R6E4"/>
<feature type="repeat" description="ANK" evidence="7">
    <location>
        <begin position="405"/>
        <end position="437"/>
    </location>
</feature>
<dbReference type="PROSITE" id="PS50297">
    <property type="entry name" value="ANK_REP_REGION"/>
    <property type="match status" value="3"/>
</dbReference>
<accession>K1R6E4</accession>
<dbReference type="InterPro" id="IPR002641">
    <property type="entry name" value="PNPLA_dom"/>
</dbReference>
<comment type="catalytic activity">
    <reaction evidence="6">
        <text>a 1,2-diacyl-sn-glycero-3-phosphocholine + H2O = a 1-acyl-sn-glycero-3-phosphocholine + a fatty acid + H(+)</text>
        <dbReference type="Rhea" id="RHEA:15801"/>
        <dbReference type="ChEBI" id="CHEBI:15377"/>
        <dbReference type="ChEBI" id="CHEBI:15378"/>
        <dbReference type="ChEBI" id="CHEBI:28868"/>
        <dbReference type="ChEBI" id="CHEBI:57643"/>
        <dbReference type="ChEBI" id="CHEBI:58168"/>
        <dbReference type="EC" id="3.1.1.4"/>
    </reaction>
    <physiologicalReaction direction="left-to-right" evidence="6">
        <dbReference type="Rhea" id="RHEA:15802"/>
    </physiologicalReaction>
</comment>
<evidence type="ECO:0000256" key="6">
    <source>
        <dbReference type="ARBA" id="ARBA00023422"/>
    </source>
</evidence>
<dbReference type="InterPro" id="IPR036770">
    <property type="entry name" value="Ankyrin_rpt-contain_sf"/>
</dbReference>
<evidence type="ECO:0000256" key="5">
    <source>
        <dbReference type="ARBA" id="ARBA00023098"/>
    </source>
</evidence>
<dbReference type="Pfam" id="PF12796">
    <property type="entry name" value="Ank_2"/>
    <property type="match status" value="1"/>
</dbReference>
<evidence type="ECO:0000256" key="3">
    <source>
        <dbReference type="ARBA" id="ARBA00022801"/>
    </source>
</evidence>
<protein>
    <recommendedName>
        <fullName evidence="1">phospholipase A2</fullName>
        <ecNumber evidence="1">3.1.1.4</ecNumber>
    </recommendedName>
</protein>
<feature type="short sequence motif" description="GXSXG" evidence="8">
    <location>
        <begin position="568"/>
        <end position="572"/>
    </location>
</feature>
<feature type="short sequence motif" description="GXGXXG" evidence="8">
    <location>
        <begin position="536"/>
        <end position="541"/>
    </location>
</feature>
<evidence type="ECO:0000256" key="9">
    <source>
        <dbReference type="SAM" id="MobiDB-lite"/>
    </source>
</evidence>
<dbReference type="EMBL" id="JH816130">
    <property type="protein sequence ID" value="EKC39069.1"/>
    <property type="molecule type" value="Genomic_DNA"/>
</dbReference>
<dbReference type="PROSITE" id="PS50088">
    <property type="entry name" value="ANK_REPEAT"/>
    <property type="match status" value="3"/>
</dbReference>
<keyword evidence="5 8" id="KW-0443">Lipid metabolism</keyword>
<keyword evidence="2" id="KW-0677">Repeat</keyword>
<feature type="repeat" description="ANK" evidence="7">
    <location>
        <begin position="275"/>
        <end position="307"/>
    </location>
</feature>
<feature type="region of interest" description="Disordered" evidence="9">
    <location>
        <begin position="668"/>
        <end position="691"/>
    </location>
</feature>
<dbReference type="SUPFAM" id="SSF52151">
    <property type="entry name" value="FabD/lysophospholipase-like"/>
    <property type="match status" value="1"/>
</dbReference>
<dbReference type="HOGENOM" id="CLU_010817_0_0_1"/>
<dbReference type="GO" id="GO:0052816">
    <property type="term" value="F:long-chain fatty acyl-CoA hydrolase activity"/>
    <property type="evidence" value="ECO:0007669"/>
    <property type="project" value="TreeGrafter"/>
</dbReference>
<feature type="active site" description="Nucleophile" evidence="8">
    <location>
        <position position="570"/>
    </location>
</feature>
<gene>
    <name evidence="10" type="ORF">CGI_10018549</name>
</gene>
<evidence type="ECO:0000256" key="7">
    <source>
        <dbReference type="PROSITE-ProRule" id="PRU00023"/>
    </source>
</evidence>
<dbReference type="InterPro" id="IPR047148">
    <property type="entry name" value="PLPL9"/>
</dbReference>
<proteinExistence type="predicted"/>
<keyword evidence="4 7" id="KW-0040">ANK repeat</keyword>
<dbReference type="PANTHER" id="PTHR24139:SF34">
    <property type="entry name" value="85_88 KDA CALCIUM-INDEPENDENT PHOSPHOLIPASE A2"/>
    <property type="match status" value="1"/>
</dbReference>
<dbReference type="SUPFAM" id="SSF48403">
    <property type="entry name" value="Ankyrin repeat"/>
    <property type="match status" value="2"/>
</dbReference>
<organism evidence="10">
    <name type="scientific">Magallana gigas</name>
    <name type="common">Pacific oyster</name>
    <name type="synonym">Crassostrea gigas</name>
    <dbReference type="NCBI Taxonomy" id="29159"/>
    <lineage>
        <taxon>Eukaryota</taxon>
        <taxon>Metazoa</taxon>
        <taxon>Spiralia</taxon>
        <taxon>Lophotrochozoa</taxon>
        <taxon>Mollusca</taxon>
        <taxon>Bivalvia</taxon>
        <taxon>Autobranchia</taxon>
        <taxon>Pteriomorphia</taxon>
        <taxon>Ostreida</taxon>
        <taxon>Ostreoidea</taxon>
        <taxon>Ostreidae</taxon>
        <taxon>Magallana</taxon>
    </lineage>
</organism>
<evidence type="ECO:0000256" key="4">
    <source>
        <dbReference type="ARBA" id="ARBA00023043"/>
    </source>
</evidence>
<evidence type="ECO:0000256" key="8">
    <source>
        <dbReference type="PROSITE-ProRule" id="PRU01161"/>
    </source>
</evidence>
<evidence type="ECO:0000256" key="1">
    <source>
        <dbReference type="ARBA" id="ARBA00013278"/>
    </source>
</evidence>
<sequence>MSTRRIPSESAVNRQVELCGNVVGSSVRTPQSPSGCLDIFTPECVRTWKHLPDASYGHNSDRPKPITKKGLLKLGIKMGLKYLINMAGFLNAMMEGVLNVVDVAQASIKPFKVTTVKLDDYKNIFRLTNETDALTYFRQYCSIIKPLTLASSSIYDEGRLQKISDTIKEYPLWKPVHIAAYVGLYECFHYDVIKRDVNHQVTKTLLSPLMTAVQGKNEQCVTGLLNLGARLDLQDQHGDTVYHHAVLFYPEIIPILAKNDNPNSADRVVNYLNHKGWTALSSACQKGKSDIVELLLDAGANPNVTAQELFPIHYALKNDDNKSVELIFKRFHDQLSKTDGKYGGTALHWARNRQMVEKLCREKADMNVKSNTGHTPLHIMQEKGRADCLMELLCWGADPSIGDDDGNTPLHIAVTKDNVEMVKNFVVYGADVNVKNKKNQSPRHLASISNGKNKELILYILHVSGASRCNDQMKKCLEGCYVNGNKDGKPDEHINQLLERDQSGLLDEMLSSMCEPFGQLDGSDKDPGYRLLSLDGGGIRGIVLCLMLIAIEKEVGKPIKECFDWIAGTSTGGLLALGICTGKPLSYIRGLYLRLKDEVFVGSRPYQSDNFEAMLKQEFGEDTVMTDFKNPRTIVTGVLADRHPTKLHLFRTYKPTLQQLEVKGICQREGSKKKRDSKSKDKRQSCNEEDLFCPAPPNEQKVWEAARCSGAAPTYFKAFGPYIDGGLDANNPTLDLMTEIHEYNCGLKLRNEPHLVRPIGVMVSLGTGQVPIRAVDTVDVYRPEGIFDVTKIAKGISNLINLMVDKATIAEGRPVDRSRAWCGMLGVPFYRFSPPISEVEMDEHDNQKLTQLMWETQCYIVANKDRIKRLASFLRRDL</sequence>
<feature type="active site" description="Proton acceptor" evidence="8">
    <location>
        <position position="724"/>
    </location>
</feature>
<dbReference type="Gene3D" id="1.25.40.20">
    <property type="entry name" value="Ankyrin repeat-containing domain"/>
    <property type="match status" value="2"/>
</dbReference>
<dbReference type="Pfam" id="PF00023">
    <property type="entry name" value="Ank"/>
    <property type="match status" value="1"/>
</dbReference>
<dbReference type="GO" id="GO:2000304">
    <property type="term" value="P:positive regulation of ceramide biosynthetic process"/>
    <property type="evidence" value="ECO:0007669"/>
    <property type="project" value="TreeGrafter"/>
</dbReference>
<feature type="repeat" description="ANK" evidence="7">
    <location>
        <begin position="372"/>
        <end position="404"/>
    </location>
</feature>
<dbReference type="Pfam" id="PF13857">
    <property type="entry name" value="Ank_5"/>
    <property type="match status" value="1"/>
</dbReference>
<keyword evidence="3 8" id="KW-0378">Hydrolase</keyword>
<dbReference type="GO" id="GO:0005739">
    <property type="term" value="C:mitochondrion"/>
    <property type="evidence" value="ECO:0007669"/>
    <property type="project" value="TreeGrafter"/>
</dbReference>
<reference evidence="10" key="1">
    <citation type="journal article" date="2012" name="Nature">
        <title>The oyster genome reveals stress adaptation and complexity of shell formation.</title>
        <authorList>
            <person name="Zhang G."/>
            <person name="Fang X."/>
            <person name="Guo X."/>
            <person name="Li L."/>
            <person name="Luo R."/>
            <person name="Xu F."/>
            <person name="Yang P."/>
            <person name="Zhang L."/>
            <person name="Wang X."/>
            <person name="Qi H."/>
            <person name="Xiong Z."/>
            <person name="Que H."/>
            <person name="Xie Y."/>
            <person name="Holland P.W."/>
            <person name="Paps J."/>
            <person name="Zhu Y."/>
            <person name="Wu F."/>
            <person name="Chen Y."/>
            <person name="Wang J."/>
            <person name="Peng C."/>
            <person name="Meng J."/>
            <person name="Yang L."/>
            <person name="Liu J."/>
            <person name="Wen B."/>
            <person name="Zhang N."/>
            <person name="Huang Z."/>
            <person name="Zhu Q."/>
            <person name="Feng Y."/>
            <person name="Mount A."/>
            <person name="Hedgecock D."/>
            <person name="Xu Z."/>
            <person name="Liu Y."/>
            <person name="Domazet-Loso T."/>
            <person name="Du Y."/>
            <person name="Sun X."/>
            <person name="Zhang S."/>
            <person name="Liu B."/>
            <person name="Cheng P."/>
            <person name="Jiang X."/>
            <person name="Li J."/>
            <person name="Fan D."/>
            <person name="Wang W."/>
            <person name="Fu W."/>
            <person name="Wang T."/>
            <person name="Wang B."/>
            <person name="Zhang J."/>
            <person name="Peng Z."/>
            <person name="Li Y."/>
            <person name="Li N."/>
            <person name="Wang J."/>
            <person name="Chen M."/>
            <person name="He Y."/>
            <person name="Tan F."/>
            <person name="Song X."/>
            <person name="Zheng Q."/>
            <person name="Huang R."/>
            <person name="Yang H."/>
            <person name="Du X."/>
            <person name="Chen L."/>
            <person name="Yang M."/>
            <person name="Gaffney P.M."/>
            <person name="Wang S."/>
            <person name="Luo L."/>
            <person name="She Z."/>
            <person name="Ming Y."/>
            <person name="Huang W."/>
            <person name="Zhang S."/>
            <person name="Huang B."/>
            <person name="Zhang Y."/>
            <person name="Qu T."/>
            <person name="Ni P."/>
            <person name="Miao G."/>
            <person name="Wang J."/>
            <person name="Wang Q."/>
            <person name="Steinberg C.E."/>
            <person name="Wang H."/>
            <person name="Li N."/>
            <person name="Qian L."/>
            <person name="Zhang G."/>
            <person name="Li Y."/>
            <person name="Yang H."/>
            <person name="Liu X."/>
            <person name="Wang J."/>
            <person name="Yin Y."/>
            <person name="Wang J."/>
        </authorList>
    </citation>
    <scope>NUCLEOTIDE SEQUENCE [LARGE SCALE GENOMIC DNA]</scope>
    <source>
        <strain evidence="10">05x7-T-G4-1.051#20</strain>
    </source>
</reference>
<dbReference type="Pfam" id="PF01734">
    <property type="entry name" value="Patatin"/>
    <property type="match status" value="1"/>
</dbReference>
<dbReference type="InParanoid" id="K1R6E4"/>
<dbReference type="PANTHER" id="PTHR24139">
    <property type="entry name" value="CALCIUM-INDEPENDENT PHOSPHOLIPASE A2"/>
    <property type="match status" value="1"/>
</dbReference>
<keyword evidence="8" id="KW-0442">Lipid degradation</keyword>
<evidence type="ECO:0000256" key="2">
    <source>
        <dbReference type="ARBA" id="ARBA00022737"/>
    </source>
</evidence>
<feature type="short sequence motif" description="DGA/G" evidence="8">
    <location>
        <begin position="724"/>
        <end position="726"/>
    </location>
</feature>
<dbReference type="EC" id="3.1.1.4" evidence="1"/>
<dbReference type="GO" id="GO:0016042">
    <property type="term" value="P:lipid catabolic process"/>
    <property type="evidence" value="ECO:0007669"/>
    <property type="project" value="UniProtKB-UniRule"/>
</dbReference>